<dbReference type="AlphaFoldDB" id="A0A1G7ZPR0"/>
<sequence length="886" mass="95608">MVASIAAGTSAQYYVHATDYYLGGIEPSGIWLSDGGLGVVVGSKVEAELLERLHAACGPDGKSLLANDGNRRDQVDGYDITFSAPKSVSLAWALSDERRKRQIEAALLRAVKEAVNGLDRYAAFCRRGKGGQILEKIALTVAGFQHGEARPAPHTDGSVFADPALHMHALILNLGQRDEGSFGRLDGRALFAAKMLAGALFHRKLAQELRDLGFGIEIAGKNGIFEIAGIDPELISFFSARRSEITTELGAMGITTAEAPALAAAKALTTRSAKVEVSDGDRHALWRKKVTELGFEPDHVVATALERGKQLAHDGTVVRFATLEDGLRAVLEDLTERASVFEFRSLVAGVAAHLTAYPHDISVDGAIALIFENQLAVSLATDRWGHAICSTPEIIALEQGLSDRARRLADCVVDAPDAALVAAHIDQSNLNPEQMSAARVACQSNAISLTQGGPGVGKTTLLNCVAAVWKEEGWRVIGAASAWKIANQLRDELSIEARALASWLARYELGQEFLTDKTLLVIDEAGLLTSGQMDTLLRAVEDANASGKQVALRMVGDGRQLQPIGGPGLRIVTDAIGTQRVDTIVRQHQPWARGMVTEFGKGNANAGLKYLTDRQHLHLCAGPRDTINKLVHAWDGHRTEHPHQTRLLIARSNRQVQEINEAARQRLRARGELGQADLTQLSAATPSGQSYTLPLAAGEAIRFLTRNDDIGVINGTTGRLLDASYDARGELVLRAEIEGRSVTVRPSDLADEQGRVQLSHAYATTCYGAQGLTTDQAFVLVDATMDRHAIFVAASRHRDVLEAFVDTKDLDTRAKAARLLTDRARSVGEGERLSVLADALSRSGTRVSTLDFLPAHDANHTLNIEPATKPDDDRKRQRTRGISHEL</sequence>
<feature type="region of interest" description="Disordered" evidence="1">
    <location>
        <begin position="861"/>
        <end position="886"/>
    </location>
</feature>
<dbReference type="Proteomes" id="UP000199495">
    <property type="component" value="Unassembled WGS sequence"/>
</dbReference>
<evidence type="ECO:0000256" key="1">
    <source>
        <dbReference type="SAM" id="MobiDB-lite"/>
    </source>
</evidence>
<dbReference type="Gene3D" id="2.30.30.940">
    <property type="match status" value="1"/>
</dbReference>
<protein>
    <submittedName>
        <fullName evidence="3">Conjugative relaxase domain-containing protein, TrwC/TraI family</fullName>
    </submittedName>
</protein>
<feature type="domain" description="TrwC relaxase" evidence="2">
    <location>
        <begin position="8"/>
        <end position="292"/>
    </location>
</feature>
<dbReference type="InterPro" id="IPR014862">
    <property type="entry name" value="TrwC"/>
</dbReference>
<feature type="compositionally biased region" description="Basic residues" evidence="1">
    <location>
        <begin position="876"/>
        <end position="886"/>
    </location>
</feature>
<dbReference type="STRING" id="440168.SAMN04487974_12154"/>
<evidence type="ECO:0000259" key="2">
    <source>
        <dbReference type="Pfam" id="PF08751"/>
    </source>
</evidence>
<dbReference type="SUPFAM" id="SSF55464">
    <property type="entry name" value="Origin of replication-binding domain, RBD-like"/>
    <property type="match status" value="1"/>
</dbReference>
<name>A0A1G7ZPR0_9HYPH</name>
<gene>
    <name evidence="3" type="ORF">SAMN04487974_12154</name>
</gene>
<dbReference type="Pfam" id="PF08751">
    <property type="entry name" value="TrwC"/>
    <property type="match status" value="1"/>
</dbReference>
<dbReference type="RefSeq" id="WP_090599217.1">
    <property type="nucleotide sequence ID" value="NZ_FNCS01000021.1"/>
</dbReference>
<dbReference type="InterPro" id="IPR027417">
    <property type="entry name" value="P-loop_NTPase"/>
</dbReference>
<dbReference type="Pfam" id="PF13604">
    <property type="entry name" value="AAA_30"/>
    <property type="match status" value="1"/>
</dbReference>
<dbReference type="Gene3D" id="3.40.50.300">
    <property type="entry name" value="P-loop containing nucleotide triphosphate hydrolases"/>
    <property type="match status" value="2"/>
</dbReference>
<evidence type="ECO:0000313" key="3">
    <source>
        <dbReference type="EMBL" id="SDH10567.1"/>
    </source>
</evidence>
<dbReference type="OrthoDB" id="1826980at2"/>
<proteinExistence type="predicted"/>
<dbReference type="EMBL" id="FNCS01000021">
    <property type="protein sequence ID" value="SDH10567.1"/>
    <property type="molecule type" value="Genomic_DNA"/>
</dbReference>
<organism evidence="3 4">
    <name type="scientific">Pelagibacterium luteolum</name>
    <dbReference type="NCBI Taxonomy" id="440168"/>
    <lineage>
        <taxon>Bacteria</taxon>
        <taxon>Pseudomonadati</taxon>
        <taxon>Pseudomonadota</taxon>
        <taxon>Alphaproteobacteria</taxon>
        <taxon>Hyphomicrobiales</taxon>
        <taxon>Devosiaceae</taxon>
        <taxon>Pelagibacterium</taxon>
    </lineage>
</organism>
<dbReference type="CDD" id="cd18809">
    <property type="entry name" value="SF1_C_RecD"/>
    <property type="match status" value="1"/>
</dbReference>
<dbReference type="NCBIfam" id="NF041492">
    <property type="entry name" value="MobF"/>
    <property type="match status" value="1"/>
</dbReference>
<accession>A0A1G7ZPR0</accession>
<keyword evidence="4" id="KW-1185">Reference proteome</keyword>
<reference evidence="3 4" key="1">
    <citation type="submission" date="2016-10" db="EMBL/GenBank/DDBJ databases">
        <authorList>
            <person name="de Groot N.N."/>
        </authorList>
    </citation>
    <scope>NUCLEOTIDE SEQUENCE [LARGE SCALE GENOMIC DNA]</scope>
    <source>
        <strain evidence="3 4">CGMCC 1.10267</strain>
    </source>
</reference>
<dbReference type="SUPFAM" id="SSF52540">
    <property type="entry name" value="P-loop containing nucleoside triphosphate hydrolases"/>
    <property type="match status" value="2"/>
</dbReference>
<evidence type="ECO:0000313" key="4">
    <source>
        <dbReference type="Proteomes" id="UP000199495"/>
    </source>
</evidence>